<keyword evidence="5" id="KW-1133">Transmembrane helix</keyword>
<keyword evidence="3" id="KW-0902">Two-component regulatory system</keyword>
<proteinExistence type="predicted"/>
<dbReference type="Pfam" id="PF04024">
    <property type="entry name" value="PspC"/>
    <property type="match status" value="1"/>
</dbReference>
<accession>A0ABM8B6U9</accession>
<dbReference type="InterPro" id="IPR007168">
    <property type="entry name" value="Phageshock_PspC_N"/>
</dbReference>
<evidence type="ECO:0000313" key="8">
    <source>
        <dbReference type="Proteomes" id="UP001321766"/>
    </source>
</evidence>
<evidence type="ECO:0000256" key="5">
    <source>
        <dbReference type="SAM" id="Phobius"/>
    </source>
</evidence>
<evidence type="ECO:0000256" key="2">
    <source>
        <dbReference type="ARBA" id="ARBA00022777"/>
    </source>
</evidence>
<keyword evidence="8" id="KW-1185">Reference proteome</keyword>
<keyword evidence="1" id="KW-0808">Transferase</keyword>
<gene>
    <name evidence="7" type="ORF">KIM372_04280</name>
</gene>
<evidence type="ECO:0000256" key="4">
    <source>
        <dbReference type="SAM" id="MobiDB-lite"/>
    </source>
</evidence>
<keyword evidence="5" id="KW-0812">Transmembrane</keyword>
<dbReference type="PANTHER" id="PTHR24421:SF61">
    <property type="entry name" value="OXYGEN SENSOR HISTIDINE KINASE NREB"/>
    <property type="match status" value="1"/>
</dbReference>
<dbReference type="PANTHER" id="PTHR24421">
    <property type="entry name" value="NITRATE/NITRITE SENSOR PROTEIN NARX-RELATED"/>
    <property type="match status" value="1"/>
</dbReference>
<dbReference type="Gene3D" id="3.30.565.10">
    <property type="entry name" value="Histidine kinase-like ATPase, C-terminal domain"/>
    <property type="match status" value="1"/>
</dbReference>
<feature type="transmembrane region" description="Helical" evidence="5">
    <location>
        <begin position="247"/>
        <end position="269"/>
    </location>
</feature>
<feature type="compositionally biased region" description="Low complexity" evidence="4">
    <location>
        <begin position="484"/>
        <end position="505"/>
    </location>
</feature>
<feature type="transmembrane region" description="Helical" evidence="5">
    <location>
        <begin position="191"/>
        <end position="209"/>
    </location>
</feature>
<dbReference type="InterPro" id="IPR050482">
    <property type="entry name" value="Sensor_HK_TwoCompSys"/>
</dbReference>
<feature type="domain" description="Phage shock protein PspC N-terminal" evidence="6">
    <location>
        <begin position="51"/>
        <end position="106"/>
    </location>
</feature>
<dbReference type="SUPFAM" id="SSF55874">
    <property type="entry name" value="ATPase domain of HSP90 chaperone/DNA topoisomerase II/histidine kinase"/>
    <property type="match status" value="1"/>
</dbReference>
<feature type="transmembrane region" description="Helical" evidence="5">
    <location>
        <begin position="81"/>
        <end position="104"/>
    </location>
</feature>
<feature type="compositionally biased region" description="Low complexity" evidence="4">
    <location>
        <begin position="18"/>
        <end position="32"/>
    </location>
</feature>
<dbReference type="CDD" id="cd16917">
    <property type="entry name" value="HATPase_UhpB-NarQ-NarX-like"/>
    <property type="match status" value="1"/>
</dbReference>
<feature type="transmembrane region" description="Helical" evidence="5">
    <location>
        <begin position="166"/>
        <end position="185"/>
    </location>
</feature>
<feature type="region of interest" description="Disordered" evidence="4">
    <location>
        <begin position="122"/>
        <end position="149"/>
    </location>
</feature>
<keyword evidence="2 7" id="KW-0418">Kinase</keyword>
<evidence type="ECO:0000256" key="3">
    <source>
        <dbReference type="ARBA" id="ARBA00023012"/>
    </source>
</evidence>
<name>A0ABM8B6U9_9BIFI</name>
<feature type="transmembrane region" description="Helical" evidence="5">
    <location>
        <begin position="216"/>
        <end position="235"/>
    </location>
</feature>
<evidence type="ECO:0000259" key="6">
    <source>
        <dbReference type="Pfam" id="PF04024"/>
    </source>
</evidence>
<feature type="compositionally biased region" description="Low complexity" evidence="4">
    <location>
        <begin position="467"/>
        <end position="477"/>
    </location>
</feature>
<feature type="region of interest" description="Disordered" evidence="4">
    <location>
        <begin position="1"/>
        <end position="40"/>
    </location>
</feature>
<feature type="compositionally biased region" description="Polar residues" evidence="4">
    <location>
        <begin position="1"/>
        <end position="10"/>
    </location>
</feature>
<dbReference type="EMBL" id="AP026798">
    <property type="protein sequence ID" value="BDR52521.1"/>
    <property type="molecule type" value="Genomic_DNA"/>
</dbReference>
<feature type="region of interest" description="Disordered" evidence="4">
    <location>
        <begin position="464"/>
        <end position="505"/>
    </location>
</feature>
<dbReference type="GO" id="GO:0016301">
    <property type="term" value="F:kinase activity"/>
    <property type="evidence" value="ECO:0007669"/>
    <property type="project" value="UniProtKB-KW"/>
</dbReference>
<evidence type="ECO:0000256" key="1">
    <source>
        <dbReference type="ARBA" id="ARBA00022679"/>
    </source>
</evidence>
<evidence type="ECO:0000313" key="7">
    <source>
        <dbReference type="EMBL" id="BDR52521.1"/>
    </source>
</evidence>
<protein>
    <submittedName>
        <fullName evidence="7">Histidine kinase</fullName>
    </submittedName>
</protein>
<reference evidence="7 8" key="1">
    <citation type="journal article" date="2023" name="Microbiol. Spectr.">
        <title>Symbiosis of Carpenter Bees with Uncharacterized Lactic Acid Bacteria Showing NAD Auxotrophy.</title>
        <authorList>
            <person name="Kawasaki S."/>
            <person name="Ozawa K."/>
            <person name="Mori T."/>
            <person name="Yamamoto A."/>
            <person name="Ito M."/>
            <person name="Ohkuma M."/>
            <person name="Sakamoto M."/>
            <person name="Matsutani M."/>
        </authorList>
    </citation>
    <scope>NUCLEOTIDE SEQUENCE [LARGE SCALE GENOMIC DNA]</scope>
    <source>
        <strain evidence="7 8">Kim37-2</strain>
    </source>
</reference>
<dbReference type="InterPro" id="IPR036890">
    <property type="entry name" value="HATPase_C_sf"/>
</dbReference>
<sequence length="505" mass="53228">MAARDPQQQAPYPGNTGQGSAAGSAQAAYGAGPTPAWQASGPPPLWPARLPLMRPKYGRVLCGVCRGISLHLGLKVSWVRLAMFALIFAFGLGIVAYIFLWIVIPAGDPLAAAQQMAAAPGSQPLSHGNASLSASEGHQADGSESKTAAGSSEGLSEIVHHASKPALLIGFGALLLAGAIFLGQAGVHVRLIAPAVLLGAGVVVAWLHIGERQGRFWTLAVSGALILAALAAYVFPSFPWNQAWQMMVLALALLCAVAIILAPWASSLLQRLSSEQAQKEREEERADMAAHLHDGVLQTLALIQLNADDPQTVFTLARGQERDLRNWLYQERTPSDRSVSSGLKEIAAYIEDEHGKPIDVVTVGDALPSAQSDALLDAAQQALINAVTHGGEPISLYCEAGRGKVEVFVRDHGDGFDPKAVPPDRLGIRESIIGRIERRGGTVEIVSRPHWGTEVRMHMPISAASNQTQGKQTQGKQASSPAESTQPKPQSGPPTGSTPTQGGTK</sequence>
<dbReference type="Gene3D" id="1.20.5.1930">
    <property type="match status" value="1"/>
</dbReference>
<feature type="compositionally biased region" description="Polar residues" evidence="4">
    <location>
        <begin position="123"/>
        <end position="136"/>
    </location>
</feature>
<dbReference type="Proteomes" id="UP001321766">
    <property type="component" value="Chromosome"/>
</dbReference>
<keyword evidence="5" id="KW-0472">Membrane</keyword>
<organism evidence="7 8">
    <name type="scientific">Bombiscardovia nodaiensis</name>
    <dbReference type="NCBI Taxonomy" id="2932181"/>
    <lineage>
        <taxon>Bacteria</taxon>
        <taxon>Bacillati</taxon>
        <taxon>Actinomycetota</taxon>
        <taxon>Actinomycetes</taxon>
        <taxon>Bifidobacteriales</taxon>
        <taxon>Bifidobacteriaceae</taxon>
        <taxon>Bombiscardovia</taxon>
    </lineage>
</organism>